<accession>A0A6G1FQD3</accession>
<keyword evidence="2" id="KW-1133">Transmembrane helix</keyword>
<dbReference type="PANTHER" id="PTHR37544:SF1">
    <property type="entry name" value="PHOSPHORIBOSYLAMINOIMIDAZOLE-SUCCINOCARBOXAMIDE SYNTHASE"/>
    <property type="match status" value="1"/>
</dbReference>
<feature type="transmembrane region" description="Helical" evidence="2">
    <location>
        <begin position="759"/>
        <end position="779"/>
    </location>
</feature>
<feature type="region of interest" description="Disordered" evidence="1">
    <location>
        <begin position="229"/>
        <end position="248"/>
    </location>
</feature>
<evidence type="ECO:0000313" key="5">
    <source>
        <dbReference type="RefSeq" id="XP_033529569.1"/>
    </source>
</evidence>
<feature type="transmembrane region" description="Helical" evidence="2">
    <location>
        <begin position="326"/>
        <end position="350"/>
    </location>
</feature>
<protein>
    <submittedName>
        <fullName evidence="3 5">Uncharacterized protein</fullName>
    </submittedName>
</protein>
<feature type="transmembrane region" description="Helical" evidence="2">
    <location>
        <begin position="685"/>
        <end position="705"/>
    </location>
</feature>
<dbReference type="OrthoDB" id="3057599at2759"/>
<gene>
    <name evidence="3 5" type="ORF">P152DRAFT_510104</name>
</gene>
<dbReference type="AlphaFoldDB" id="A0A6G1FQD3"/>
<organism evidence="3">
    <name type="scientific">Eremomyces bilateralis CBS 781.70</name>
    <dbReference type="NCBI Taxonomy" id="1392243"/>
    <lineage>
        <taxon>Eukaryota</taxon>
        <taxon>Fungi</taxon>
        <taxon>Dikarya</taxon>
        <taxon>Ascomycota</taxon>
        <taxon>Pezizomycotina</taxon>
        <taxon>Dothideomycetes</taxon>
        <taxon>Dothideomycetes incertae sedis</taxon>
        <taxon>Eremomycetales</taxon>
        <taxon>Eremomycetaceae</taxon>
        <taxon>Eremomyces</taxon>
    </lineage>
</organism>
<feature type="transmembrane region" description="Helical" evidence="2">
    <location>
        <begin position="439"/>
        <end position="462"/>
    </location>
</feature>
<dbReference type="Proteomes" id="UP000504638">
    <property type="component" value="Unplaced"/>
</dbReference>
<sequence length="999" mass="109083">MTEPKPLVSLKDTNVSQPQLLHQISNHSIAASEDYFSLADTSSSTGDRDGAFDPDATPQRTIIYNTPPSQYITPETSDEKKRAAAAQQDPHTVRLLTTGDGQVHNIVTSFGSPHTRANTKEVRRKPALSSHSDGSQTQERGGADDLKALEAGLPTHPALAGGNKEKAMDPYSPATTPGVDTSPFIRFAIDQITRDEEVSRASRQYPGLPGQSSGTPGRATAVDVPEGAFTPSEESFHTPPLGDGHAAAFGHTRASSEILGPSHHLPPKTEPIYPDPPSPYHGPHGSSRPESSPARRLTDIFAPFQPTRDSAEHPPLRFIPSILRPIWLILYMIILVGLIFVLILSAVYSFSTRKNPGILDYQDFGDSRYFLFRYLPTLVGMLLLIWVMQIDIALTRISPFIALSSPSRKARTKAVFLDLAAKQFLIPSRAFRQFRAGQPVLGVCMILLWLQIFTIPLLASSYNVKFFGPVDGGVWRWVAAQIVVWVVVGLYVLQLLALVLIAAGLWPARAATGLRWDPRSLADIAAMLERANIMSDYADSETFATTQEFHKRLWNRTDRLGYWYTSQRPGDVFYGIGEEGGPTRRYSVERGRILEKSTPSDIPAGSHRDIEAGYSIRSDIRSLDIRRRYLPWFLRDTFAVAWFVIAFVLLIAFLVVSFVNNATMKGFLPMLPALADDAGFSAPNFLYAFIPALLGLILFLTFQAIDLHIRALQPYASLSSSNGATADRSLLVDYVHRFPLSATLAAAANGHVLPAYTSFITLLNLAIPVLASGLLWAQFHPSTPSSRASIPAPAFTSTSIPPHSLLPRQSALSGTTLISAHPPALYALCAFLSLHALPYFILLLTPRHKSLSLPHRSSSLAETISWLYMSPMVSDAAFARCASKADLVTRMLGRQRVVVQRSGFLGSVASLVGGGGRVGEEVRVKSGKSLAVPEPRGDVEKGVAGVGGPAMYGFGVYLGRDGKEHLGVDRVRRGEGRGEMVLFDDVKVVQKGKRVSWVL</sequence>
<dbReference type="Pfam" id="PF11915">
    <property type="entry name" value="DUF3433"/>
    <property type="match status" value="2"/>
</dbReference>
<feature type="region of interest" description="Disordered" evidence="1">
    <location>
        <begin position="195"/>
        <end position="224"/>
    </location>
</feature>
<dbReference type="RefSeq" id="XP_033529569.1">
    <property type="nucleotide sequence ID" value="XM_033682643.1"/>
</dbReference>
<evidence type="ECO:0000313" key="4">
    <source>
        <dbReference type="Proteomes" id="UP000504638"/>
    </source>
</evidence>
<proteinExistence type="predicted"/>
<feature type="compositionally biased region" description="Polar residues" evidence="1">
    <location>
        <begin position="129"/>
        <end position="139"/>
    </location>
</feature>
<dbReference type="PANTHER" id="PTHR37544">
    <property type="entry name" value="SPRAY-RELATED"/>
    <property type="match status" value="1"/>
</dbReference>
<evidence type="ECO:0000256" key="2">
    <source>
        <dbReference type="SAM" id="Phobius"/>
    </source>
</evidence>
<dbReference type="GeneID" id="54423213"/>
<dbReference type="InterPro" id="IPR021840">
    <property type="entry name" value="DUF3433"/>
</dbReference>
<reference evidence="3 5" key="1">
    <citation type="submission" date="2020-01" db="EMBL/GenBank/DDBJ databases">
        <authorList>
            <consortium name="DOE Joint Genome Institute"/>
            <person name="Haridas S."/>
            <person name="Albert R."/>
            <person name="Binder M."/>
            <person name="Bloem J."/>
            <person name="Labutti K."/>
            <person name="Salamov A."/>
            <person name="Andreopoulos B."/>
            <person name="Baker S.E."/>
            <person name="Barry K."/>
            <person name="Bills G."/>
            <person name="Bluhm B.H."/>
            <person name="Cannon C."/>
            <person name="Castanera R."/>
            <person name="Culley D.E."/>
            <person name="Daum C."/>
            <person name="Ezra D."/>
            <person name="Gonzalez J.B."/>
            <person name="Henrissat B."/>
            <person name="Kuo A."/>
            <person name="Liang C."/>
            <person name="Lipzen A."/>
            <person name="Lutzoni F."/>
            <person name="Magnuson J."/>
            <person name="Mondo S."/>
            <person name="Nolan M."/>
            <person name="Ohm R."/>
            <person name="Pangilinan J."/>
            <person name="Park H.-J."/>
            <person name="Ramirez L."/>
            <person name="Alfaro M."/>
            <person name="Sun H."/>
            <person name="Tritt A."/>
            <person name="Yoshinaga Y."/>
            <person name="Zwiers L.-H."/>
            <person name="Turgeon B.G."/>
            <person name="Goodwin S.B."/>
            <person name="Spatafora J.W."/>
            <person name="Crous P.W."/>
            <person name="Grigoriev I.V."/>
        </authorList>
    </citation>
    <scope>NUCLEOTIDE SEQUENCE</scope>
    <source>
        <strain evidence="3 5">CBS 781.70</strain>
    </source>
</reference>
<name>A0A6G1FQD3_9PEZI</name>
<feature type="transmembrane region" description="Helical" evidence="2">
    <location>
        <begin position="637"/>
        <end position="659"/>
    </location>
</feature>
<feature type="region of interest" description="Disordered" evidence="1">
    <location>
        <begin position="108"/>
        <end position="141"/>
    </location>
</feature>
<feature type="region of interest" description="Disordered" evidence="1">
    <location>
        <begin position="154"/>
        <end position="183"/>
    </location>
</feature>
<feature type="transmembrane region" description="Helical" evidence="2">
    <location>
        <begin position="370"/>
        <end position="388"/>
    </location>
</feature>
<evidence type="ECO:0000313" key="3">
    <source>
        <dbReference type="EMBL" id="KAF1807938.1"/>
    </source>
</evidence>
<keyword evidence="4" id="KW-1185">Reference proteome</keyword>
<feature type="region of interest" description="Disordered" evidence="1">
    <location>
        <begin position="39"/>
        <end position="91"/>
    </location>
</feature>
<dbReference type="EMBL" id="ML975198">
    <property type="protein sequence ID" value="KAF1807938.1"/>
    <property type="molecule type" value="Genomic_DNA"/>
</dbReference>
<keyword evidence="2" id="KW-0812">Transmembrane</keyword>
<reference evidence="5" key="2">
    <citation type="submission" date="2020-04" db="EMBL/GenBank/DDBJ databases">
        <authorList>
            <consortium name="NCBI Genome Project"/>
        </authorList>
    </citation>
    <scope>NUCLEOTIDE SEQUENCE</scope>
    <source>
        <strain evidence="5">CBS 781.70</strain>
    </source>
</reference>
<reference evidence="5" key="3">
    <citation type="submission" date="2025-04" db="UniProtKB">
        <authorList>
            <consortium name="RefSeq"/>
        </authorList>
    </citation>
    <scope>IDENTIFICATION</scope>
    <source>
        <strain evidence="5">CBS 781.70</strain>
    </source>
</reference>
<feature type="compositionally biased region" description="Polar residues" evidence="1">
    <location>
        <begin position="58"/>
        <end position="75"/>
    </location>
</feature>
<evidence type="ECO:0000256" key="1">
    <source>
        <dbReference type="SAM" id="MobiDB-lite"/>
    </source>
</evidence>
<feature type="transmembrane region" description="Helical" evidence="2">
    <location>
        <begin position="824"/>
        <end position="844"/>
    </location>
</feature>
<feature type="transmembrane region" description="Helical" evidence="2">
    <location>
        <begin position="482"/>
        <end position="506"/>
    </location>
</feature>
<feature type="region of interest" description="Disordered" evidence="1">
    <location>
        <begin position="257"/>
        <end position="293"/>
    </location>
</feature>
<keyword evidence="2" id="KW-0472">Membrane</keyword>